<evidence type="ECO:0000256" key="2">
    <source>
        <dbReference type="ARBA" id="ARBA00010875"/>
    </source>
</evidence>
<dbReference type="GO" id="GO:0046872">
    <property type="term" value="F:metal ion binding"/>
    <property type="evidence" value="ECO:0007669"/>
    <property type="project" value="UniProtKB-KW"/>
</dbReference>
<evidence type="ECO:0000256" key="3">
    <source>
        <dbReference type="ARBA" id="ARBA00022722"/>
    </source>
</evidence>
<keyword evidence="3" id="KW-0540">Nuclease</keyword>
<keyword evidence="4" id="KW-0479">Metal-binding</keyword>
<dbReference type="PANTHER" id="PTHR46986">
    <property type="entry name" value="ENDORIBONUCLEASE YBEY, CHLOROPLASTIC"/>
    <property type="match status" value="1"/>
</dbReference>
<keyword evidence="7" id="KW-0862">Zinc</keyword>
<dbReference type="Proteomes" id="UP001152320">
    <property type="component" value="Chromosome 18"/>
</dbReference>
<reference evidence="8" key="1">
    <citation type="submission" date="2021-10" db="EMBL/GenBank/DDBJ databases">
        <title>Tropical sea cucumber genome reveals ecological adaptation and Cuvierian tubules defense mechanism.</title>
        <authorList>
            <person name="Chen T."/>
        </authorList>
    </citation>
    <scope>NUCLEOTIDE SEQUENCE</scope>
    <source>
        <strain evidence="8">Nanhai2018</strain>
        <tissue evidence="8">Muscle</tissue>
    </source>
</reference>
<evidence type="ECO:0000256" key="5">
    <source>
        <dbReference type="ARBA" id="ARBA00022759"/>
    </source>
</evidence>
<evidence type="ECO:0000256" key="7">
    <source>
        <dbReference type="ARBA" id="ARBA00022833"/>
    </source>
</evidence>
<dbReference type="NCBIfam" id="TIGR00043">
    <property type="entry name" value="rRNA maturation RNase YbeY"/>
    <property type="match status" value="1"/>
</dbReference>
<dbReference type="PROSITE" id="PS01306">
    <property type="entry name" value="UPF0054"/>
    <property type="match status" value="1"/>
</dbReference>
<dbReference type="InterPro" id="IPR020549">
    <property type="entry name" value="YbeY_CS"/>
</dbReference>
<dbReference type="PANTHER" id="PTHR46986:SF1">
    <property type="entry name" value="ENDORIBONUCLEASE YBEY, CHLOROPLASTIC"/>
    <property type="match status" value="1"/>
</dbReference>
<keyword evidence="6" id="KW-0378">Hydrolase</keyword>
<dbReference type="Pfam" id="PF02130">
    <property type="entry name" value="YbeY"/>
    <property type="match status" value="1"/>
</dbReference>
<dbReference type="GO" id="GO:0006364">
    <property type="term" value="P:rRNA processing"/>
    <property type="evidence" value="ECO:0007669"/>
    <property type="project" value="InterPro"/>
</dbReference>
<evidence type="ECO:0000256" key="6">
    <source>
        <dbReference type="ARBA" id="ARBA00022801"/>
    </source>
</evidence>
<name>A0A9Q0YN48_HOLLE</name>
<dbReference type="GO" id="GO:0004519">
    <property type="term" value="F:endonuclease activity"/>
    <property type="evidence" value="ECO:0007669"/>
    <property type="project" value="UniProtKB-KW"/>
</dbReference>
<dbReference type="HAMAP" id="MF_00009">
    <property type="entry name" value="Endoribonucl_YbeY"/>
    <property type="match status" value="1"/>
</dbReference>
<comment type="cofactor">
    <cofactor evidence="1">
        <name>Zn(2+)</name>
        <dbReference type="ChEBI" id="CHEBI:29105"/>
    </cofactor>
</comment>
<evidence type="ECO:0000256" key="1">
    <source>
        <dbReference type="ARBA" id="ARBA00001947"/>
    </source>
</evidence>
<dbReference type="GO" id="GO:0004222">
    <property type="term" value="F:metalloendopeptidase activity"/>
    <property type="evidence" value="ECO:0007669"/>
    <property type="project" value="InterPro"/>
</dbReference>
<accession>A0A9Q0YN48</accession>
<keyword evidence="5" id="KW-0255">Endonuclease</keyword>
<dbReference type="SUPFAM" id="SSF55486">
    <property type="entry name" value="Metalloproteases ('zincins'), catalytic domain"/>
    <property type="match status" value="1"/>
</dbReference>
<evidence type="ECO:0000256" key="4">
    <source>
        <dbReference type="ARBA" id="ARBA00022723"/>
    </source>
</evidence>
<sequence length="164" mass="18579">MTLLVRNLQRAVALNIAKTKQEVQTLRRIMHIDRFDLAVLCVEDEKIRDLNRMYRGVDKATDVLSFPASEVGAPGTLPDPWSDLADLGDIFLGIPYINNQCIQDKLQLEDVLPAIITHGLCHLIGFNHDTKDNWEAMRAEELKILEKFNKITGSNVSPLIKPFE</sequence>
<evidence type="ECO:0000313" key="8">
    <source>
        <dbReference type="EMBL" id="KAJ8024360.1"/>
    </source>
</evidence>
<keyword evidence="9" id="KW-1185">Reference proteome</keyword>
<protein>
    <submittedName>
        <fullName evidence="8">Endoribonuclease YbeY</fullName>
    </submittedName>
</protein>
<comment type="caution">
    <text evidence="8">The sequence shown here is derived from an EMBL/GenBank/DDBJ whole genome shotgun (WGS) entry which is preliminary data.</text>
</comment>
<gene>
    <name evidence="8" type="ORF">HOLleu_34257</name>
</gene>
<proteinExistence type="inferred from homology"/>
<organism evidence="8 9">
    <name type="scientific">Holothuria leucospilota</name>
    <name type="common">Black long sea cucumber</name>
    <name type="synonym">Mertensiothuria leucospilota</name>
    <dbReference type="NCBI Taxonomy" id="206669"/>
    <lineage>
        <taxon>Eukaryota</taxon>
        <taxon>Metazoa</taxon>
        <taxon>Echinodermata</taxon>
        <taxon>Eleutherozoa</taxon>
        <taxon>Echinozoa</taxon>
        <taxon>Holothuroidea</taxon>
        <taxon>Aspidochirotacea</taxon>
        <taxon>Aspidochirotida</taxon>
        <taxon>Holothuriidae</taxon>
        <taxon>Holothuria</taxon>
    </lineage>
</organism>
<dbReference type="OrthoDB" id="27226at2759"/>
<comment type="similarity">
    <text evidence="2">Belongs to the endoribonuclease YbeY family.</text>
</comment>
<dbReference type="InterPro" id="IPR002036">
    <property type="entry name" value="YbeY"/>
</dbReference>
<dbReference type="AlphaFoldDB" id="A0A9Q0YN48"/>
<dbReference type="EMBL" id="JAIZAY010000018">
    <property type="protein sequence ID" value="KAJ8024360.1"/>
    <property type="molecule type" value="Genomic_DNA"/>
</dbReference>
<dbReference type="Gene3D" id="3.40.390.30">
    <property type="entry name" value="Metalloproteases ('zincins'), catalytic domain"/>
    <property type="match status" value="1"/>
</dbReference>
<evidence type="ECO:0000313" key="9">
    <source>
        <dbReference type="Proteomes" id="UP001152320"/>
    </source>
</evidence>
<dbReference type="InterPro" id="IPR023091">
    <property type="entry name" value="MetalPrtase_cat_dom_sf_prd"/>
</dbReference>